<dbReference type="GO" id="GO:0005254">
    <property type="term" value="F:chloride channel activity"/>
    <property type="evidence" value="ECO:0007669"/>
    <property type="project" value="TreeGrafter"/>
</dbReference>
<name>A0A814SDT1_ADIRI</name>
<dbReference type="EMBL" id="CAJNOR010001459">
    <property type="protein sequence ID" value="CAF1146891.1"/>
    <property type="molecule type" value="Genomic_DNA"/>
</dbReference>
<feature type="compositionally biased region" description="Basic and acidic residues" evidence="7">
    <location>
        <begin position="420"/>
        <end position="438"/>
    </location>
</feature>
<dbReference type="PANTHER" id="PTHR34093">
    <property type="entry name" value="CHLORIDE CHANNEL CLIC-LIKE PROTEIN 1"/>
    <property type="match status" value="1"/>
</dbReference>
<feature type="compositionally biased region" description="Low complexity" evidence="7">
    <location>
        <begin position="405"/>
        <end position="416"/>
    </location>
</feature>
<comment type="caution">
    <text evidence="10">The sequence shown here is derived from an EMBL/GenBank/DDBJ whole genome shotgun (WGS) entry which is preliminary data.</text>
</comment>
<organism evidence="10 11">
    <name type="scientific">Adineta ricciae</name>
    <name type="common">Rotifer</name>
    <dbReference type="NCBI Taxonomy" id="249248"/>
    <lineage>
        <taxon>Eukaryota</taxon>
        <taxon>Metazoa</taxon>
        <taxon>Spiralia</taxon>
        <taxon>Gnathifera</taxon>
        <taxon>Rotifera</taxon>
        <taxon>Eurotatoria</taxon>
        <taxon>Bdelloidea</taxon>
        <taxon>Adinetida</taxon>
        <taxon>Adinetidae</taxon>
        <taxon>Adineta</taxon>
    </lineage>
</organism>
<evidence type="ECO:0000313" key="11">
    <source>
        <dbReference type="Proteomes" id="UP000663828"/>
    </source>
</evidence>
<evidence type="ECO:0000256" key="7">
    <source>
        <dbReference type="SAM" id="MobiDB-lite"/>
    </source>
</evidence>
<feature type="transmembrane region" description="Helical" evidence="8">
    <location>
        <begin position="316"/>
        <end position="337"/>
    </location>
</feature>
<keyword evidence="5 8" id="KW-1133">Transmembrane helix</keyword>
<keyword evidence="6 8" id="KW-0472">Membrane</keyword>
<keyword evidence="9" id="KW-0732">Signal</keyword>
<evidence type="ECO:0000256" key="1">
    <source>
        <dbReference type="ARBA" id="ARBA00004141"/>
    </source>
</evidence>
<feature type="compositionally biased region" description="Polar residues" evidence="7">
    <location>
        <begin position="440"/>
        <end position="450"/>
    </location>
</feature>
<feature type="signal peptide" evidence="9">
    <location>
        <begin position="1"/>
        <end position="25"/>
    </location>
</feature>
<keyword evidence="11" id="KW-1185">Reference proteome</keyword>
<sequence length="461" mass="52764">MLLIKPTRCTLVYSILIAFIVGSHSQDIFDIFNNAKDQVVQKVDYASTKVKEKVRQQVLNLKDGETCPPTHTTEYRTVLTAYRHVIKDWLEKFPSQNSKDYRFLIDLSSDDINRLNEFATSNQYEQKDVLHQVHMVSDILKHMVYEVQDTSLINSLSWSNWIRSFDINTIIKTTLVLLAIGVVSFISIRTHLRRGRWFTTFIIVAFFVSVIQNWYTLYQEALAKVNEVLMKKLPKHCQGQSMGFFDMIAAKLGRFVQLPSNECREYHIAMQSSPHLQVTPIQAVSMTFAQLFTTPLGAIGESLSQFFAGTMRHVPIILWPVIILLIIFIAIVVMLMYSRYEIHLPFMMGSIRPSPHTALPQTTSVAGPIEGSTSETANQVRQLQHQVESLKLELAKQNLSIEHQSPTSTRSSRPSSVENPLRERERSQSNQRSNKEDSSESGLRQRSIPNNIGFKQEFLPD</sequence>
<proteinExistence type="inferred from homology"/>
<accession>A0A814SDT1</accession>
<comment type="similarity">
    <text evidence="2">Belongs to the chloride channel MCLC family.</text>
</comment>
<dbReference type="AlphaFoldDB" id="A0A814SDT1"/>
<feature type="compositionally biased region" description="Polar residues" evidence="7">
    <location>
        <begin position="359"/>
        <end position="377"/>
    </location>
</feature>
<feature type="transmembrane region" description="Helical" evidence="8">
    <location>
        <begin position="195"/>
        <end position="215"/>
    </location>
</feature>
<evidence type="ECO:0000256" key="2">
    <source>
        <dbReference type="ARBA" id="ARBA00005944"/>
    </source>
</evidence>
<dbReference type="InterPro" id="IPR009231">
    <property type="entry name" value="Chloride_chnl_CLIC-like"/>
</dbReference>
<feature type="transmembrane region" description="Helical" evidence="8">
    <location>
        <begin position="169"/>
        <end position="188"/>
    </location>
</feature>
<evidence type="ECO:0000256" key="6">
    <source>
        <dbReference type="ARBA" id="ARBA00023136"/>
    </source>
</evidence>
<reference evidence="10" key="1">
    <citation type="submission" date="2021-02" db="EMBL/GenBank/DDBJ databases">
        <authorList>
            <person name="Nowell W R."/>
        </authorList>
    </citation>
    <scope>NUCLEOTIDE SEQUENCE</scope>
</reference>
<protein>
    <recommendedName>
        <fullName evidence="3">Chloride channel CLIC-like protein 1</fullName>
    </recommendedName>
</protein>
<feature type="region of interest" description="Disordered" evidence="7">
    <location>
        <begin position="358"/>
        <end position="377"/>
    </location>
</feature>
<keyword evidence="4 8" id="KW-0812">Transmembrane</keyword>
<feature type="chain" id="PRO_5032439103" description="Chloride channel CLIC-like protein 1" evidence="9">
    <location>
        <begin position="26"/>
        <end position="461"/>
    </location>
</feature>
<dbReference type="Proteomes" id="UP000663828">
    <property type="component" value="Unassembled WGS sequence"/>
</dbReference>
<evidence type="ECO:0000256" key="9">
    <source>
        <dbReference type="SAM" id="SignalP"/>
    </source>
</evidence>
<dbReference type="PANTHER" id="PTHR34093:SF1">
    <property type="entry name" value="CHLORIDE CHANNEL CLIC-LIKE PROTEIN 1"/>
    <property type="match status" value="1"/>
</dbReference>
<dbReference type="Pfam" id="PF05934">
    <property type="entry name" value="MCLC"/>
    <property type="match status" value="1"/>
</dbReference>
<dbReference type="GO" id="GO:0005783">
    <property type="term" value="C:endoplasmic reticulum"/>
    <property type="evidence" value="ECO:0007669"/>
    <property type="project" value="TreeGrafter"/>
</dbReference>
<evidence type="ECO:0000256" key="8">
    <source>
        <dbReference type="SAM" id="Phobius"/>
    </source>
</evidence>
<evidence type="ECO:0000256" key="4">
    <source>
        <dbReference type="ARBA" id="ARBA00022692"/>
    </source>
</evidence>
<evidence type="ECO:0000256" key="5">
    <source>
        <dbReference type="ARBA" id="ARBA00022989"/>
    </source>
</evidence>
<evidence type="ECO:0000256" key="3">
    <source>
        <dbReference type="ARBA" id="ARBA00015571"/>
    </source>
</evidence>
<gene>
    <name evidence="10" type="ORF">XAT740_LOCUS20733</name>
</gene>
<evidence type="ECO:0000313" key="10">
    <source>
        <dbReference type="EMBL" id="CAF1146891.1"/>
    </source>
</evidence>
<dbReference type="GO" id="GO:0016020">
    <property type="term" value="C:membrane"/>
    <property type="evidence" value="ECO:0007669"/>
    <property type="project" value="UniProtKB-SubCell"/>
</dbReference>
<feature type="region of interest" description="Disordered" evidence="7">
    <location>
        <begin position="401"/>
        <end position="461"/>
    </location>
</feature>
<comment type="subcellular location">
    <subcellularLocation>
        <location evidence="1">Membrane</location>
        <topology evidence="1">Multi-pass membrane protein</topology>
    </subcellularLocation>
</comment>